<keyword evidence="2" id="KW-1185">Reference proteome</keyword>
<proteinExistence type="predicted"/>
<evidence type="ECO:0000313" key="2">
    <source>
        <dbReference type="Proteomes" id="UP000465063"/>
    </source>
</evidence>
<dbReference type="EMBL" id="MN812205">
    <property type="protein sequence ID" value="QHB38613.1"/>
    <property type="molecule type" value="Genomic_DNA"/>
</dbReference>
<dbReference type="Proteomes" id="UP000465063">
    <property type="component" value="Segment"/>
</dbReference>
<name>A0A6B9LB61_9CAUD</name>
<dbReference type="SUPFAM" id="SSF88874">
    <property type="entry name" value="Receptor-binding domain of short tail fibre protein gp12"/>
    <property type="match status" value="1"/>
</dbReference>
<gene>
    <name evidence="1" type="ORF">pippi81_gp049</name>
</gene>
<organism evidence="1 2">
    <name type="scientific">Flavobacterium phage vB_FspM_pippi8-1</name>
    <dbReference type="NCBI Taxonomy" id="2686244"/>
    <lineage>
        <taxon>Viruses</taxon>
        <taxon>Duplodnaviria</taxon>
        <taxon>Heunggongvirae</taxon>
        <taxon>Uroviricota</taxon>
        <taxon>Caudoviricetes</taxon>
        <taxon>Winoviridae</taxon>
        <taxon>Pippivirus</taxon>
        <taxon>Pippivirus pippi</taxon>
    </lineage>
</organism>
<sequence>MDIIKLFSGGFPMTIETLAFIQDAYTKPLSALSNMAGDKSILDGVVLSGSDISEGYFTHNKEVLYFKASTLGAVVKIVEKTVQVPYNEDTNLDGNLDLKDAYVTRYGTTNDPLDVDEVLVDQFNYSDLVRITNFRNLTPVGAVVLWFDAGNTPAGWAVCDGTNGTPDLRDKFIKGAGIESAVNTSSGSRTKTLTSVNLPAHTHTIPAHTHEYRDGYYIEAYSSGGIDGNEFVGGGKRGSSGTDSDNSYIFYKNRITNSGGGGNTSSVGNATAFNVEPLHYAAIYIQFKGL</sequence>
<dbReference type="CDD" id="cd22641">
    <property type="entry name" value="C24-like"/>
    <property type="match status" value="1"/>
</dbReference>
<reference evidence="1 2" key="1">
    <citation type="journal article" date="2020" name="Viruses">
        <title>Diversity and Host Interactions Among Virulent and Temperate Baltic Sea Flavobacterium Phages.</title>
        <authorList>
            <person name="Nilsson E."/>
            <person name="Bayfield O.W."/>
            <person name="Lundin D."/>
            <person name="Antson A.A."/>
            <person name="Holmfeldt K."/>
        </authorList>
    </citation>
    <scope>NUCLEOTIDE SEQUENCE [LARGE SCALE GENOMIC DNA]</scope>
</reference>
<evidence type="ECO:0000313" key="1">
    <source>
        <dbReference type="EMBL" id="QHB38613.1"/>
    </source>
</evidence>
<accession>A0A6B9LB61</accession>
<protein>
    <submittedName>
        <fullName evidence="1">Structural protein</fullName>
    </submittedName>
</protein>